<dbReference type="EMBL" id="CP007536">
    <property type="protein sequence ID" value="AIC14751.1"/>
    <property type="molecule type" value="Genomic_DNA"/>
</dbReference>
<organism evidence="1 2">
    <name type="scientific">Nitrososphaera viennensis EN76</name>
    <dbReference type="NCBI Taxonomy" id="926571"/>
    <lineage>
        <taxon>Archaea</taxon>
        <taxon>Nitrososphaerota</taxon>
        <taxon>Nitrososphaeria</taxon>
        <taxon>Nitrososphaerales</taxon>
        <taxon>Nitrososphaeraceae</taxon>
        <taxon>Nitrososphaera</taxon>
    </lineage>
</organism>
<dbReference type="HOGENOM" id="CLU_1943925_0_0_2"/>
<sequence>MLIRRKREINHVLLKMHDPTTERQRGKAAIDAAHAGIAREDEGKVSALISDAYGVDSAEALDIHTNYHAERIISALEKRARENGMGKDAFDAKVQDLDVASQAYQVATGQLAEAAAVDIMFRNLYRMESKGRDNDRYVNFYG</sequence>
<name>A0A060HMF1_9ARCH</name>
<gene>
    <name evidence="1" type="ORF">NVIE_005510</name>
</gene>
<protein>
    <submittedName>
        <fullName evidence="1">Uncharacterized protein</fullName>
    </submittedName>
</protein>
<evidence type="ECO:0000313" key="1">
    <source>
        <dbReference type="EMBL" id="AIC14751.1"/>
    </source>
</evidence>
<dbReference type="AlphaFoldDB" id="A0A060HMF1"/>
<reference evidence="1 2" key="1">
    <citation type="journal article" date="2014" name="Int. J. Syst. Evol. Microbiol.">
        <title>Nitrososphaera viennensis gen. nov., sp. nov., an aerobic and mesophilic, ammonia-oxidizing archaeon from soil and a member of the archaeal phylum Thaumarchaeota.</title>
        <authorList>
            <person name="Stieglmeier M."/>
            <person name="Klingl A."/>
            <person name="Alves R.J."/>
            <person name="Rittmann S.K."/>
            <person name="Melcher M."/>
            <person name="Leisch N."/>
            <person name="Schleper C."/>
        </authorList>
    </citation>
    <scope>NUCLEOTIDE SEQUENCE [LARGE SCALE GENOMIC DNA]</scope>
    <source>
        <strain evidence="1">EN76</strain>
    </source>
</reference>
<dbReference type="Proteomes" id="UP000027093">
    <property type="component" value="Chromosome"/>
</dbReference>
<proteinExistence type="predicted"/>
<evidence type="ECO:0000313" key="2">
    <source>
        <dbReference type="Proteomes" id="UP000027093"/>
    </source>
</evidence>
<dbReference type="KEGG" id="nvn:NVIE_005510"/>
<accession>A0A060HMF1</accession>
<keyword evidence="2" id="KW-1185">Reference proteome</keyword>